<evidence type="ECO:0000313" key="3">
    <source>
        <dbReference type="EMBL" id="MDN3204672.1"/>
    </source>
</evidence>
<evidence type="ECO:0000259" key="1">
    <source>
        <dbReference type="Pfam" id="PF00534"/>
    </source>
</evidence>
<comment type="caution">
    <text evidence="3">The sequence shown here is derived from an EMBL/GenBank/DDBJ whole genome shotgun (WGS) entry which is preliminary data.</text>
</comment>
<dbReference type="SUPFAM" id="SSF53756">
    <property type="entry name" value="UDP-Glycosyltransferase/glycogen phosphorylase"/>
    <property type="match status" value="1"/>
</dbReference>
<evidence type="ECO:0000259" key="2">
    <source>
        <dbReference type="Pfam" id="PF13439"/>
    </source>
</evidence>
<dbReference type="CDD" id="cd03811">
    <property type="entry name" value="GT4_GT28_WabH-like"/>
    <property type="match status" value="1"/>
</dbReference>
<sequence length="357" mass="40609">MRIILFLPSLGRGGAEKVFVNLANEWSLKHDVTLITQYENEFYSDQLNFSVNRVRISTNKLLALFDLIKLIDTIRPKFVLSTLNVPNILNFAASLFTRSRYLVVTRQAEQLQNYCNFGGKIIKYLLRLSFKYSGLIICNSRSTKESLIVSGFVKHKRVVTIQNPVISENINELANEDYVVPSFLIEKRFILSVGRLEKVKNFELLIKSYALSQLSNLCYLVIIGEGTLRSNLESLIDSLGLNGRVLLLGSQNNPFPFYKFASLFVSTSLWEGFGNVFIEAMAFNLPIIATSTGSAPELLGNGKYGYILKSFSETELSKLLSDFFYNMKSIEPIDKHELEKYRVSYVSGLYLNRILNF</sequence>
<keyword evidence="4" id="KW-1185">Reference proteome</keyword>
<accession>A0ABT7YDV8</accession>
<keyword evidence="3" id="KW-0808">Transferase</keyword>
<dbReference type="PANTHER" id="PTHR45947:SF3">
    <property type="entry name" value="SULFOQUINOVOSYL TRANSFERASE SQD2"/>
    <property type="match status" value="1"/>
</dbReference>
<dbReference type="Proteomes" id="UP001171916">
    <property type="component" value="Unassembled WGS sequence"/>
</dbReference>
<feature type="domain" description="Glycosyltransferase subfamily 4-like N-terminal" evidence="2">
    <location>
        <begin position="13"/>
        <end position="165"/>
    </location>
</feature>
<organism evidence="3 4">
    <name type="scientific">Algoriphagus sediminis</name>
    <dbReference type="NCBI Taxonomy" id="3057113"/>
    <lineage>
        <taxon>Bacteria</taxon>
        <taxon>Pseudomonadati</taxon>
        <taxon>Bacteroidota</taxon>
        <taxon>Cytophagia</taxon>
        <taxon>Cytophagales</taxon>
        <taxon>Cyclobacteriaceae</taxon>
        <taxon>Algoriphagus</taxon>
    </lineage>
</organism>
<protein>
    <submittedName>
        <fullName evidence="3">Glycosyltransferase</fullName>
        <ecNumber evidence="3">2.4.-.-</ecNumber>
    </submittedName>
</protein>
<dbReference type="EC" id="2.4.-.-" evidence="3"/>
<gene>
    <name evidence="3" type="ORF">QVH07_10960</name>
</gene>
<dbReference type="Gene3D" id="3.40.50.2000">
    <property type="entry name" value="Glycogen Phosphorylase B"/>
    <property type="match status" value="2"/>
</dbReference>
<reference evidence="3" key="1">
    <citation type="submission" date="2023-06" db="EMBL/GenBank/DDBJ databases">
        <title>Robiginitalea aurantiacus sp. nov. and Algoriphagus sediminis sp. nov., isolated from coastal sediment.</title>
        <authorList>
            <person name="Zhou Z.Y."/>
            <person name="An J."/>
            <person name="Jia Y.W."/>
            <person name="Du Z.J."/>
        </authorList>
    </citation>
    <scope>NUCLEOTIDE SEQUENCE</scope>
    <source>
        <strain evidence="3">C2-7</strain>
    </source>
</reference>
<proteinExistence type="predicted"/>
<feature type="domain" description="Glycosyl transferase family 1" evidence="1">
    <location>
        <begin position="186"/>
        <end position="324"/>
    </location>
</feature>
<dbReference type="InterPro" id="IPR028098">
    <property type="entry name" value="Glyco_trans_4-like_N"/>
</dbReference>
<dbReference type="Pfam" id="PF00534">
    <property type="entry name" value="Glycos_transf_1"/>
    <property type="match status" value="1"/>
</dbReference>
<dbReference type="RefSeq" id="WP_290000354.1">
    <property type="nucleotide sequence ID" value="NZ_JAUEPH010000004.1"/>
</dbReference>
<dbReference type="GO" id="GO:0016757">
    <property type="term" value="F:glycosyltransferase activity"/>
    <property type="evidence" value="ECO:0007669"/>
    <property type="project" value="UniProtKB-KW"/>
</dbReference>
<dbReference type="InterPro" id="IPR001296">
    <property type="entry name" value="Glyco_trans_1"/>
</dbReference>
<dbReference type="Pfam" id="PF13439">
    <property type="entry name" value="Glyco_transf_4"/>
    <property type="match status" value="1"/>
</dbReference>
<dbReference type="PANTHER" id="PTHR45947">
    <property type="entry name" value="SULFOQUINOVOSYL TRANSFERASE SQD2"/>
    <property type="match status" value="1"/>
</dbReference>
<dbReference type="EMBL" id="JAUEPH010000004">
    <property type="protein sequence ID" value="MDN3204672.1"/>
    <property type="molecule type" value="Genomic_DNA"/>
</dbReference>
<evidence type="ECO:0000313" key="4">
    <source>
        <dbReference type="Proteomes" id="UP001171916"/>
    </source>
</evidence>
<dbReference type="InterPro" id="IPR050194">
    <property type="entry name" value="Glycosyltransferase_grp1"/>
</dbReference>
<name>A0ABT7YDV8_9BACT</name>
<keyword evidence="3" id="KW-0328">Glycosyltransferase</keyword>